<feature type="transmembrane region" description="Helical" evidence="1">
    <location>
        <begin position="6"/>
        <end position="27"/>
    </location>
</feature>
<dbReference type="Pfam" id="PF17197">
    <property type="entry name" value="DUF5134"/>
    <property type="match status" value="1"/>
</dbReference>
<keyword evidence="1" id="KW-0812">Transmembrane</keyword>
<evidence type="ECO:0000256" key="1">
    <source>
        <dbReference type="SAM" id="Phobius"/>
    </source>
</evidence>
<dbReference type="OrthoDB" id="3635896at2"/>
<feature type="transmembrane region" description="Helical" evidence="1">
    <location>
        <begin position="92"/>
        <end position="112"/>
    </location>
</feature>
<reference evidence="3" key="1">
    <citation type="submission" date="2016-10" db="EMBL/GenBank/DDBJ databases">
        <authorList>
            <person name="Varghese N."/>
            <person name="Submissions S."/>
        </authorList>
    </citation>
    <scope>NUCLEOTIDE SEQUENCE [LARGE SCALE GENOMIC DNA]</scope>
    <source>
        <strain evidence="3">CGMCC 4.5579</strain>
    </source>
</reference>
<protein>
    <recommendedName>
        <fullName evidence="4">DUF5134 domain-containing protein</fullName>
    </recommendedName>
</protein>
<gene>
    <name evidence="2" type="ORF">SAMN05421810_104442</name>
</gene>
<feature type="transmembrane region" description="Helical" evidence="1">
    <location>
        <begin position="39"/>
        <end position="56"/>
    </location>
</feature>
<keyword evidence="1" id="KW-1133">Transmembrane helix</keyword>
<dbReference type="Proteomes" id="UP000198727">
    <property type="component" value="Unassembled WGS sequence"/>
</dbReference>
<organism evidence="2 3">
    <name type="scientific">Amycolatopsis arida</name>
    <dbReference type="NCBI Taxonomy" id="587909"/>
    <lineage>
        <taxon>Bacteria</taxon>
        <taxon>Bacillati</taxon>
        <taxon>Actinomycetota</taxon>
        <taxon>Actinomycetes</taxon>
        <taxon>Pseudonocardiales</taxon>
        <taxon>Pseudonocardiaceae</taxon>
        <taxon>Amycolatopsis</taxon>
    </lineage>
</organism>
<dbReference type="AlphaFoldDB" id="A0A1I5VMS7"/>
<sequence length="203" mass="21579">MTVPVVVSWLLTGVLLLLALPCLRRLTRPGHGPLRHEDLAELLLVLAMAAMFSPVGGPIPAAGWQAAFLLLAGRFGWVWAHRRLTTDPRPAGECGHLALSAVAMLYMVTAMPHGTDSTHGPWLTMAEPVGPVAWPAVAVAVVGYFTLDAVWSGTRAVRHHRSRPPDGGRDGTARDALARDATARAVSRGVMGLAMGYMLVTAL</sequence>
<dbReference type="STRING" id="587909.SAMN05421810_104442"/>
<dbReference type="InterPro" id="IPR033458">
    <property type="entry name" value="DUF5134"/>
</dbReference>
<keyword evidence="1" id="KW-0472">Membrane</keyword>
<keyword evidence="3" id="KW-1185">Reference proteome</keyword>
<evidence type="ECO:0008006" key="4">
    <source>
        <dbReference type="Google" id="ProtNLM"/>
    </source>
</evidence>
<evidence type="ECO:0000313" key="2">
    <source>
        <dbReference type="EMBL" id="SFQ08731.1"/>
    </source>
</evidence>
<dbReference type="EMBL" id="FOWW01000004">
    <property type="protein sequence ID" value="SFQ08731.1"/>
    <property type="molecule type" value="Genomic_DNA"/>
</dbReference>
<dbReference type="RefSeq" id="WP_092530789.1">
    <property type="nucleotide sequence ID" value="NZ_FOWW01000004.1"/>
</dbReference>
<accession>A0A1I5VMS7</accession>
<feature type="transmembrane region" description="Helical" evidence="1">
    <location>
        <begin position="132"/>
        <end position="151"/>
    </location>
</feature>
<proteinExistence type="predicted"/>
<name>A0A1I5VMS7_9PSEU</name>
<evidence type="ECO:0000313" key="3">
    <source>
        <dbReference type="Proteomes" id="UP000198727"/>
    </source>
</evidence>